<dbReference type="OrthoDB" id="9813051at2"/>
<keyword evidence="3" id="KW-1185">Reference proteome</keyword>
<dbReference type="RefSeq" id="WP_035456269.1">
    <property type="nucleotide sequence ID" value="NZ_AZGA01000021.1"/>
</dbReference>
<keyword evidence="1" id="KW-0812">Transmembrane</keyword>
<name>X0PII7_9LACO</name>
<dbReference type="eggNOG" id="COG4478">
    <property type="taxonomic scope" value="Bacteria"/>
</dbReference>
<accession>X0PII7</accession>
<feature type="transmembrane region" description="Helical" evidence="1">
    <location>
        <begin position="124"/>
        <end position="144"/>
    </location>
</feature>
<protein>
    <recommendedName>
        <fullName evidence="4">Integral membrane protein</fullName>
    </recommendedName>
</protein>
<organism evidence="2 3">
    <name type="scientific">Agrilactobacillus composti DSM 18527 = JCM 14202</name>
    <dbReference type="NCBI Taxonomy" id="1423734"/>
    <lineage>
        <taxon>Bacteria</taxon>
        <taxon>Bacillati</taxon>
        <taxon>Bacillota</taxon>
        <taxon>Bacilli</taxon>
        <taxon>Lactobacillales</taxon>
        <taxon>Lactobacillaceae</taxon>
        <taxon>Agrilactobacillus</taxon>
    </lineage>
</organism>
<evidence type="ECO:0000313" key="3">
    <source>
        <dbReference type="Proteomes" id="UP000051236"/>
    </source>
</evidence>
<dbReference type="InterPro" id="IPR010178">
    <property type="entry name" value="Lit"/>
</dbReference>
<evidence type="ECO:0000313" key="2">
    <source>
        <dbReference type="EMBL" id="KRM34782.1"/>
    </source>
</evidence>
<dbReference type="EMBL" id="AZGA01000021">
    <property type="protein sequence ID" value="KRM34782.1"/>
    <property type="molecule type" value="Genomic_DNA"/>
</dbReference>
<dbReference type="NCBIfam" id="TIGR01906">
    <property type="entry name" value="integ_TIGR01906"/>
    <property type="match status" value="1"/>
</dbReference>
<reference evidence="2 3" key="1">
    <citation type="journal article" date="2015" name="Genome Announc.">
        <title>Expanding the biotechnology potential of lactobacilli through comparative genomics of 213 strains and associated genera.</title>
        <authorList>
            <person name="Sun Z."/>
            <person name="Harris H.M."/>
            <person name="McCann A."/>
            <person name="Guo C."/>
            <person name="Argimon S."/>
            <person name="Zhang W."/>
            <person name="Yang X."/>
            <person name="Jeffery I.B."/>
            <person name="Cooney J.C."/>
            <person name="Kagawa T.F."/>
            <person name="Liu W."/>
            <person name="Song Y."/>
            <person name="Salvetti E."/>
            <person name="Wrobel A."/>
            <person name="Rasinkangas P."/>
            <person name="Parkhill J."/>
            <person name="Rea M.C."/>
            <person name="O'Sullivan O."/>
            <person name="Ritari J."/>
            <person name="Douillard F.P."/>
            <person name="Paul Ross R."/>
            <person name="Yang R."/>
            <person name="Briner A.E."/>
            <person name="Felis G.E."/>
            <person name="de Vos W.M."/>
            <person name="Barrangou R."/>
            <person name="Klaenhammer T.R."/>
            <person name="Caufield P.W."/>
            <person name="Cui Y."/>
            <person name="Zhang H."/>
            <person name="O'Toole P.W."/>
        </authorList>
    </citation>
    <scope>NUCLEOTIDE SEQUENCE [LARGE SCALE GENOMIC DNA]</scope>
    <source>
        <strain evidence="2 3">DSM 18527</strain>
    </source>
</reference>
<keyword evidence="1" id="KW-1133">Transmembrane helix</keyword>
<gene>
    <name evidence="2" type="ORF">FC83_GL002094</name>
</gene>
<evidence type="ECO:0000256" key="1">
    <source>
        <dbReference type="SAM" id="Phobius"/>
    </source>
</evidence>
<keyword evidence="1" id="KW-0472">Membrane</keyword>
<sequence length="208" mass="24152">MGRLKQIGQLSGIFLFILTLAIFLTIMGTFIYYPIDAQLYQLPQQANMSLSRLMHNYTQLMAFLNIPWLTQLRMTDFPSSISGTAHFVDVKKLFILNNVLLVLSAVVALPTLVKWRHRRERWRLYRPFQIGAVVPILIGGMAAINFDTFFVTFHKIFFRNSDWLFDPAVDPIINVLPEQFFMHCFIVAFVLFEAAMVWGIWIGKRDLT</sequence>
<proteinExistence type="predicted"/>
<dbReference type="PATRIC" id="fig|1423734.3.peg.2116"/>
<evidence type="ECO:0008006" key="4">
    <source>
        <dbReference type="Google" id="ProtNLM"/>
    </source>
</evidence>
<comment type="caution">
    <text evidence="2">The sequence shown here is derived from an EMBL/GenBank/DDBJ whole genome shotgun (WGS) entry which is preliminary data.</text>
</comment>
<feature type="transmembrane region" description="Helical" evidence="1">
    <location>
        <begin position="12"/>
        <end position="33"/>
    </location>
</feature>
<feature type="transmembrane region" description="Helical" evidence="1">
    <location>
        <begin position="93"/>
        <end position="112"/>
    </location>
</feature>
<dbReference type="Proteomes" id="UP000051236">
    <property type="component" value="Unassembled WGS sequence"/>
</dbReference>
<dbReference type="STRING" id="1423734.FC83_GL002094"/>
<feature type="transmembrane region" description="Helical" evidence="1">
    <location>
        <begin position="180"/>
        <end position="202"/>
    </location>
</feature>
<dbReference type="Pfam" id="PF07314">
    <property type="entry name" value="Lit"/>
    <property type="match status" value="1"/>
</dbReference>
<dbReference type="AlphaFoldDB" id="X0PII7"/>